<dbReference type="GO" id="GO:0022857">
    <property type="term" value="F:transmembrane transporter activity"/>
    <property type="evidence" value="ECO:0007669"/>
    <property type="project" value="InterPro"/>
</dbReference>
<dbReference type="SUPFAM" id="SSF103473">
    <property type="entry name" value="MFS general substrate transporter"/>
    <property type="match status" value="1"/>
</dbReference>
<sequence length="392" mass="43585">MTSGVTQNKSLALYTLSISAFFASLSQNIYTPIIPLIRDSFNVSVSWVNFTVSSFIFIVAVIQILLGTVVDQQDKKRLLLISLILMGASAVICAYTNSFTLFILFRMVQAVGAGIIPLVAISMVAQLFEEEARGNAMGTYQILLTLAPAVAPVLGGFIGEYFDYEGIFYILFLIAIVLLLLVVYLPSEIVEKSVERQPKGFFQTYKAVLSHHVGACMMIVSFIVFFIYFAVLVYLPVMLQDYYHVSLQVVGLLYLPLSVSMILGSMLFKRLQKKISLHHLVVSILIIMPLEIILFGKFHTYSLMWLSIILFGYGIMLGFSAPLFSTIISKEYCVNRGTALGVFNFVRYVGMALGGMSSALYRVMPSSVLFMLFGSCLFLISIVSFKVVRKAL</sequence>
<feature type="transmembrane region" description="Helical" evidence="7">
    <location>
        <begin position="103"/>
        <end position="128"/>
    </location>
</feature>
<evidence type="ECO:0000256" key="7">
    <source>
        <dbReference type="SAM" id="Phobius"/>
    </source>
</evidence>
<dbReference type="EMBL" id="JACOOL010000003">
    <property type="protein sequence ID" value="MBC5636367.1"/>
    <property type="molecule type" value="Genomic_DNA"/>
</dbReference>
<feature type="domain" description="Major facilitator superfamily (MFS) profile" evidence="8">
    <location>
        <begin position="12"/>
        <end position="392"/>
    </location>
</feature>
<feature type="transmembrane region" description="Helical" evidence="7">
    <location>
        <begin position="280"/>
        <end position="298"/>
    </location>
</feature>
<keyword evidence="3" id="KW-1003">Cell membrane</keyword>
<accession>A0A923RJH0</accession>
<proteinExistence type="predicted"/>
<gene>
    <name evidence="9" type="ORF">H8S33_05935</name>
</gene>
<feature type="transmembrane region" description="Helical" evidence="7">
    <location>
        <begin position="78"/>
        <end position="97"/>
    </location>
</feature>
<reference evidence="9" key="1">
    <citation type="submission" date="2020-08" db="EMBL/GenBank/DDBJ databases">
        <title>Genome public.</title>
        <authorList>
            <person name="Liu C."/>
            <person name="Sun Q."/>
        </authorList>
    </citation>
    <scope>NUCLEOTIDE SEQUENCE</scope>
    <source>
        <strain evidence="9">BX22</strain>
    </source>
</reference>
<evidence type="ECO:0000256" key="5">
    <source>
        <dbReference type="ARBA" id="ARBA00022989"/>
    </source>
</evidence>
<dbReference type="InterPro" id="IPR036259">
    <property type="entry name" value="MFS_trans_sf"/>
</dbReference>
<dbReference type="RefSeq" id="WP_186869075.1">
    <property type="nucleotide sequence ID" value="NZ_JACOOL010000003.1"/>
</dbReference>
<keyword evidence="4 7" id="KW-0812">Transmembrane</keyword>
<dbReference type="InterPro" id="IPR011701">
    <property type="entry name" value="MFS"/>
</dbReference>
<evidence type="ECO:0000256" key="6">
    <source>
        <dbReference type="ARBA" id="ARBA00023136"/>
    </source>
</evidence>
<dbReference type="PANTHER" id="PTHR43124:SF3">
    <property type="entry name" value="CHLORAMPHENICOL EFFLUX PUMP RV0191"/>
    <property type="match status" value="1"/>
</dbReference>
<evidence type="ECO:0000256" key="1">
    <source>
        <dbReference type="ARBA" id="ARBA00004651"/>
    </source>
</evidence>
<feature type="transmembrane region" description="Helical" evidence="7">
    <location>
        <begin position="247"/>
        <end position="268"/>
    </location>
</feature>
<dbReference type="InterPro" id="IPR020846">
    <property type="entry name" value="MFS_dom"/>
</dbReference>
<keyword evidence="2" id="KW-0813">Transport</keyword>
<keyword evidence="5 7" id="KW-1133">Transmembrane helix</keyword>
<comment type="caution">
    <text evidence="9">The sequence shown here is derived from an EMBL/GenBank/DDBJ whole genome shotgun (WGS) entry which is preliminary data.</text>
</comment>
<evidence type="ECO:0000256" key="2">
    <source>
        <dbReference type="ARBA" id="ARBA00022448"/>
    </source>
</evidence>
<feature type="transmembrane region" description="Helical" evidence="7">
    <location>
        <begin position="140"/>
        <end position="161"/>
    </location>
</feature>
<dbReference type="GO" id="GO:0005886">
    <property type="term" value="C:plasma membrane"/>
    <property type="evidence" value="ECO:0007669"/>
    <property type="project" value="UniProtKB-SubCell"/>
</dbReference>
<evidence type="ECO:0000313" key="9">
    <source>
        <dbReference type="EMBL" id="MBC5636367.1"/>
    </source>
</evidence>
<name>A0A923RJH0_9BACI</name>
<evidence type="ECO:0000256" key="4">
    <source>
        <dbReference type="ARBA" id="ARBA00022692"/>
    </source>
</evidence>
<feature type="transmembrane region" description="Helical" evidence="7">
    <location>
        <begin position="304"/>
        <end position="328"/>
    </location>
</feature>
<keyword evidence="6 7" id="KW-0472">Membrane</keyword>
<dbReference type="PANTHER" id="PTHR43124">
    <property type="entry name" value="PURINE EFFLUX PUMP PBUE"/>
    <property type="match status" value="1"/>
</dbReference>
<feature type="transmembrane region" description="Helical" evidence="7">
    <location>
        <begin position="367"/>
        <end position="388"/>
    </location>
</feature>
<dbReference type="InterPro" id="IPR050189">
    <property type="entry name" value="MFS_Efflux_Transporters"/>
</dbReference>
<comment type="subcellular location">
    <subcellularLocation>
        <location evidence="1">Cell membrane</location>
        <topology evidence="1">Multi-pass membrane protein</topology>
    </subcellularLocation>
</comment>
<keyword evidence="10" id="KW-1185">Reference proteome</keyword>
<evidence type="ECO:0000256" key="3">
    <source>
        <dbReference type="ARBA" id="ARBA00022475"/>
    </source>
</evidence>
<dbReference type="Proteomes" id="UP000637359">
    <property type="component" value="Unassembled WGS sequence"/>
</dbReference>
<feature type="transmembrane region" description="Helical" evidence="7">
    <location>
        <begin position="167"/>
        <end position="187"/>
    </location>
</feature>
<feature type="transmembrane region" description="Helical" evidence="7">
    <location>
        <begin position="12"/>
        <end position="33"/>
    </location>
</feature>
<dbReference type="PRINTS" id="PR01036">
    <property type="entry name" value="TCRTETB"/>
</dbReference>
<organism evidence="9 10">
    <name type="scientific">Ornithinibacillus hominis</name>
    <dbReference type="NCBI Taxonomy" id="2763055"/>
    <lineage>
        <taxon>Bacteria</taxon>
        <taxon>Bacillati</taxon>
        <taxon>Bacillota</taxon>
        <taxon>Bacilli</taxon>
        <taxon>Bacillales</taxon>
        <taxon>Bacillaceae</taxon>
        <taxon>Ornithinibacillus</taxon>
    </lineage>
</organism>
<dbReference type="PROSITE" id="PS50850">
    <property type="entry name" value="MFS"/>
    <property type="match status" value="1"/>
</dbReference>
<feature type="transmembrane region" description="Helical" evidence="7">
    <location>
        <begin position="340"/>
        <end position="361"/>
    </location>
</feature>
<dbReference type="Pfam" id="PF07690">
    <property type="entry name" value="MFS_1"/>
    <property type="match status" value="1"/>
</dbReference>
<evidence type="ECO:0000259" key="8">
    <source>
        <dbReference type="PROSITE" id="PS50850"/>
    </source>
</evidence>
<dbReference type="AlphaFoldDB" id="A0A923RJH0"/>
<feature type="transmembrane region" description="Helical" evidence="7">
    <location>
        <begin position="45"/>
        <end position="66"/>
    </location>
</feature>
<dbReference type="Gene3D" id="1.20.1720.10">
    <property type="entry name" value="Multidrug resistance protein D"/>
    <property type="match status" value="1"/>
</dbReference>
<evidence type="ECO:0000313" key="10">
    <source>
        <dbReference type="Proteomes" id="UP000637359"/>
    </source>
</evidence>
<feature type="transmembrane region" description="Helical" evidence="7">
    <location>
        <begin position="208"/>
        <end position="235"/>
    </location>
</feature>
<protein>
    <submittedName>
        <fullName evidence="9">MFS transporter</fullName>
    </submittedName>
</protein>